<keyword evidence="4" id="KW-0408">Iron</keyword>
<dbReference type="InterPro" id="IPR003451">
    <property type="entry name" value="LytB/IspH"/>
</dbReference>
<dbReference type="CDD" id="cd13944">
    <property type="entry name" value="lytB_ispH"/>
    <property type="match status" value="1"/>
</dbReference>
<sequence>VDTTCPIVTRSQRWAKKMAAAGFTVVVFGDPKHREVRGVLAWAGGNALALGDGDGIPDDLPTRLAVISQTTQSPERFALFVSELMQKRVGEISELRVINTLCDATSSQQTAARHLAQEVDVTLVVGGRSSANTRHLLEVCREEGTPAYQVESAEELRAEWLQDCQRVGVTAGASTPESAVEAVVRRVQEIAQELAGTASAN</sequence>
<name>X0X5I2_9ZZZZ</name>
<dbReference type="Gene3D" id="3.40.1010.20">
    <property type="entry name" value="4-hydroxy-3-methylbut-2-enyl diphosphate reductase, catalytic domain"/>
    <property type="match status" value="2"/>
</dbReference>
<evidence type="ECO:0000256" key="5">
    <source>
        <dbReference type="ARBA" id="ARBA00023014"/>
    </source>
</evidence>
<dbReference type="PANTHER" id="PTHR30426">
    <property type="entry name" value="4-HYDROXY-3-METHYLBUT-2-ENYL DIPHOSPHATE REDUCTASE"/>
    <property type="match status" value="1"/>
</dbReference>
<protein>
    <recommendedName>
        <fullName evidence="7">4-hydroxy-3-methylbut-2-enyl diphosphate reductase</fullName>
    </recommendedName>
</protein>
<accession>X0X5I2</accession>
<evidence type="ECO:0000256" key="3">
    <source>
        <dbReference type="ARBA" id="ARBA00022723"/>
    </source>
</evidence>
<organism evidence="6">
    <name type="scientific">marine sediment metagenome</name>
    <dbReference type="NCBI Taxonomy" id="412755"/>
    <lineage>
        <taxon>unclassified sequences</taxon>
        <taxon>metagenomes</taxon>
        <taxon>ecological metagenomes</taxon>
    </lineage>
</organism>
<dbReference type="AlphaFoldDB" id="X0X5I2"/>
<evidence type="ECO:0000256" key="2">
    <source>
        <dbReference type="ARBA" id="ARBA00022485"/>
    </source>
</evidence>
<gene>
    <name evidence="6" type="ORF">S01H1_47271</name>
</gene>
<proteinExistence type="predicted"/>
<evidence type="ECO:0008006" key="7">
    <source>
        <dbReference type="Google" id="ProtNLM"/>
    </source>
</evidence>
<comment type="cofactor">
    <cofactor evidence="1">
        <name>[4Fe-4S] cluster</name>
        <dbReference type="ChEBI" id="CHEBI:49883"/>
    </cofactor>
</comment>
<dbReference type="EMBL" id="BARS01030304">
    <property type="protein sequence ID" value="GAG20261.1"/>
    <property type="molecule type" value="Genomic_DNA"/>
</dbReference>
<dbReference type="GO" id="GO:0051745">
    <property type="term" value="F:4-hydroxy-3-methylbut-2-enyl diphosphate reductase activity"/>
    <property type="evidence" value="ECO:0007669"/>
    <property type="project" value="InterPro"/>
</dbReference>
<evidence type="ECO:0000256" key="1">
    <source>
        <dbReference type="ARBA" id="ARBA00001966"/>
    </source>
</evidence>
<keyword evidence="3" id="KW-0479">Metal-binding</keyword>
<dbReference type="GO" id="GO:0046872">
    <property type="term" value="F:metal ion binding"/>
    <property type="evidence" value="ECO:0007669"/>
    <property type="project" value="UniProtKB-KW"/>
</dbReference>
<evidence type="ECO:0000313" key="6">
    <source>
        <dbReference type="EMBL" id="GAG20261.1"/>
    </source>
</evidence>
<dbReference type="GO" id="GO:0019288">
    <property type="term" value="P:isopentenyl diphosphate biosynthetic process, methylerythritol 4-phosphate pathway"/>
    <property type="evidence" value="ECO:0007669"/>
    <property type="project" value="InterPro"/>
</dbReference>
<dbReference type="Pfam" id="PF02401">
    <property type="entry name" value="LYTB"/>
    <property type="match status" value="1"/>
</dbReference>
<keyword evidence="5" id="KW-0411">Iron-sulfur</keyword>
<comment type="caution">
    <text evidence="6">The sequence shown here is derived from an EMBL/GenBank/DDBJ whole genome shotgun (WGS) entry which is preliminary data.</text>
</comment>
<evidence type="ECO:0000256" key="4">
    <source>
        <dbReference type="ARBA" id="ARBA00023004"/>
    </source>
</evidence>
<dbReference type="PANTHER" id="PTHR30426:SF0">
    <property type="entry name" value="4-HYDROXY-3-METHYLBUT-2-ENYL DIPHOSPHATE REDUCTASE"/>
    <property type="match status" value="1"/>
</dbReference>
<dbReference type="GO" id="GO:0051539">
    <property type="term" value="F:4 iron, 4 sulfur cluster binding"/>
    <property type="evidence" value="ECO:0007669"/>
    <property type="project" value="UniProtKB-KW"/>
</dbReference>
<dbReference type="GO" id="GO:0050992">
    <property type="term" value="P:dimethylallyl diphosphate biosynthetic process"/>
    <property type="evidence" value="ECO:0007669"/>
    <property type="project" value="InterPro"/>
</dbReference>
<reference evidence="6" key="1">
    <citation type="journal article" date="2014" name="Front. Microbiol.">
        <title>High frequency of phylogenetically diverse reductive dehalogenase-homologous genes in deep subseafloor sedimentary metagenomes.</title>
        <authorList>
            <person name="Kawai M."/>
            <person name="Futagami T."/>
            <person name="Toyoda A."/>
            <person name="Takaki Y."/>
            <person name="Nishi S."/>
            <person name="Hori S."/>
            <person name="Arai W."/>
            <person name="Tsubouchi T."/>
            <person name="Morono Y."/>
            <person name="Uchiyama I."/>
            <person name="Ito T."/>
            <person name="Fujiyama A."/>
            <person name="Inagaki F."/>
            <person name="Takami H."/>
        </authorList>
    </citation>
    <scope>NUCLEOTIDE SEQUENCE</scope>
    <source>
        <strain evidence="6">Expedition CK06-06</strain>
    </source>
</reference>
<keyword evidence="2" id="KW-0004">4Fe-4S</keyword>
<feature type="non-terminal residue" evidence="6">
    <location>
        <position position="1"/>
    </location>
</feature>